<feature type="transmembrane region" description="Helical" evidence="10">
    <location>
        <begin position="224"/>
        <end position="247"/>
    </location>
</feature>
<evidence type="ECO:0000256" key="7">
    <source>
        <dbReference type="ARBA" id="ARBA00022824"/>
    </source>
</evidence>
<evidence type="ECO:0000313" key="11">
    <source>
        <dbReference type="EMBL" id="GAT92239.1"/>
    </source>
</evidence>
<dbReference type="Proteomes" id="UP000078387">
    <property type="component" value="Unassembled WGS sequence"/>
</dbReference>
<feature type="transmembrane region" description="Helical" evidence="10">
    <location>
        <begin position="36"/>
        <end position="56"/>
    </location>
</feature>
<keyword evidence="7" id="KW-0256">Endoplasmic reticulum</keyword>
<dbReference type="VEuPathDB" id="AmoebaDB:KM1_274610"/>
<reference evidence="11 12" key="1">
    <citation type="submission" date="2016-05" db="EMBL/GenBank/DDBJ databases">
        <title>First whole genome sequencing of Entamoeba histolytica HM1:IMSS-clone-6.</title>
        <authorList>
            <person name="Mukherjee Avik.K."/>
            <person name="Izumyama S."/>
            <person name="Nakada-Tsukui K."/>
            <person name="Nozaki T."/>
        </authorList>
    </citation>
    <scope>NUCLEOTIDE SEQUENCE [LARGE SCALE GENOMIC DNA]</scope>
    <source>
        <strain evidence="11 12">HM1:IMSS clone 6</strain>
    </source>
</reference>
<comment type="subcellular location">
    <subcellularLocation>
        <location evidence="1">Endoplasmic reticulum membrane</location>
        <topology evidence="1">Multi-pass membrane protein</topology>
    </subcellularLocation>
</comment>
<feature type="transmembrane region" description="Helical" evidence="10">
    <location>
        <begin position="124"/>
        <end position="143"/>
    </location>
</feature>
<evidence type="ECO:0000256" key="10">
    <source>
        <dbReference type="SAM" id="Phobius"/>
    </source>
</evidence>
<dbReference type="VEuPathDB" id="AmoebaDB:EHI_049520"/>
<evidence type="ECO:0000256" key="8">
    <source>
        <dbReference type="ARBA" id="ARBA00022989"/>
    </source>
</evidence>
<keyword evidence="6" id="KW-0418">Kinase</keyword>
<dbReference type="EC" id="2.7.1.108" evidence="3"/>
<organism evidence="11 12">
    <name type="scientific">Entamoeba histolytica</name>
    <dbReference type="NCBI Taxonomy" id="5759"/>
    <lineage>
        <taxon>Eukaryota</taxon>
        <taxon>Amoebozoa</taxon>
        <taxon>Evosea</taxon>
        <taxon>Archamoebae</taxon>
        <taxon>Mastigamoebida</taxon>
        <taxon>Entamoebidae</taxon>
        <taxon>Entamoeba</taxon>
    </lineage>
</organism>
<evidence type="ECO:0000256" key="6">
    <source>
        <dbReference type="ARBA" id="ARBA00022777"/>
    </source>
</evidence>
<dbReference type="InterPro" id="IPR032974">
    <property type="entry name" value="Polypren_kinase"/>
</dbReference>
<proteinExistence type="inferred from homology"/>
<keyword evidence="4" id="KW-0808">Transferase</keyword>
<feature type="transmembrane region" description="Helical" evidence="10">
    <location>
        <begin position="196"/>
        <end position="218"/>
    </location>
</feature>
<evidence type="ECO:0000313" key="12">
    <source>
        <dbReference type="Proteomes" id="UP000078387"/>
    </source>
</evidence>
<dbReference type="AlphaFoldDB" id="A0A175JEX5"/>
<dbReference type="PANTHER" id="PTHR13205:SF15">
    <property type="entry name" value="DOLICHOL KINASE"/>
    <property type="match status" value="1"/>
</dbReference>
<evidence type="ECO:0000256" key="2">
    <source>
        <dbReference type="ARBA" id="ARBA00010794"/>
    </source>
</evidence>
<accession>A0A175JEX5</accession>
<keyword evidence="9 10" id="KW-0472">Membrane</keyword>
<evidence type="ECO:0000256" key="1">
    <source>
        <dbReference type="ARBA" id="ARBA00004477"/>
    </source>
</evidence>
<feature type="transmembrane region" description="Helical" evidence="10">
    <location>
        <begin position="321"/>
        <end position="343"/>
    </location>
</feature>
<dbReference type="VEuPathDB" id="AmoebaDB:EHI5A_023250"/>
<evidence type="ECO:0000256" key="5">
    <source>
        <dbReference type="ARBA" id="ARBA00022692"/>
    </source>
</evidence>
<keyword evidence="5 10" id="KW-0812">Transmembrane</keyword>
<name>A0A175JEX5_ENTHI</name>
<dbReference type="GO" id="GO:0005789">
    <property type="term" value="C:endoplasmic reticulum membrane"/>
    <property type="evidence" value="ECO:0007669"/>
    <property type="project" value="UniProtKB-SubCell"/>
</dbReference>
<evidence type="ECO:0000256" key="3">
    <source>
        <dbReference type="ARBA" id="ARBA00012132"/>
    </source>
</evidence>
<feature type="transmembrane region" description="Helical" evidence="10">
    <location>
        <begin position="259"/>
        <end position="280"/>
    </location>
</feature>
<comment type="similarity">
    <text evidence="2">Belongs to the polyprenol kinase family.</text>
</comment>
<keyword evidence="8 10" id="KW-1133">Transmembrane helix</keyword>
<sequence length="381" mass="43630">MKIKQLTTLKIAVVIALSCYTLIYRKQYVMKNYITPLYLLGYGIDLILSIIAHYSIKSKFFQQFKCYNDDTTVIEFHCLLMNVSLSFLTTKSHSAIYIHIICLLLVFLLSISILCNVQFMRFKVPFTYCEFGTHIPLLFLLIFVQQPQFFLAPSTIQSFIKNYPSIIIMWIFLLVLMVVIAFIPHQPMYVSVQRKSFHFIAALIYTIGIRSNALFLSVLSNNLVVLFVILDFLRIKLAPTGILSQLFQRYRDSHQDPNLSLGFPAFLLLYVNTLPLLLFRSHFHCAIISSIITVDIGDAFAAIVGSYCGKYFPITRCGNKTLIGTLSFIITSIFFGMIINTYIPLYLSFNQLVLISITSGLMELTCENDNLILPFFSLLFI</sequence>
<feature type="transmembrane region" description="Helical" evidence="10">
    <location>
        <begin position="286"/>
        <end position="309"/>
    </location>
</feature>
<gene>
    <name evidence="11" type="ORF">CL6EHI_049520</name>
</gene>
<protein>
    <recommendedName>
        <fullName evidence="3">dolichol kinase</fullName>
        <ecNumber evidence="3">2.7.1.108</ecNumber>
    </recommendedName>
</protein>
<comment type="caution">
    <text evidence="11">The sequence shown here is derived from an EMBL/GenBank/DDBJ whole genome shotgun (WGS) entry which is preliminary data.</text>
</comment>
<dbReference type="PANTHER" id="PTHR13205">
    <property type="entry name" value="TRANSMEMBRANE PROTEIN 15-RELATED"/>
    <property type="match status" value="1"/>
</dbReference>
<dbReference type="GO" id="GO:0043048">
    <property type="term" value="P:dolichyl monophosphate biosynthetic process"/>
    <property type="evidence" value="ECO:0007669"/>
    <property type="project" value="TreeGrafter"/>
</dbReference>
<evidence type="ECO:0000256" key="4">
    <source>
        <dbReference type="ARBA" id="ARBA00022679"/>
    </source>
</evidence>
<dbReference type="GO" id="GO:0004168">
    <property type="term" value="F:dolichol kinase activity"/>
    <property type="evidence" value="ECO:0007669"/>
    <property type="project" value="UniProtKB-EC"/>
</dbReference>
<dbReference type="eggNOG" id="ENOG502RGUK">
    <property type="taxonomic scope" value="Eukaryota"/>
</dbReference>
<evidence type="ECO:0000256" key="9">
    <source>
        <dbReference type="ARBA" id="ARBA00023136"/>
    </source>
</evidence>
<feature type="transmembrane region" description="Helical" evidence="10">
    <location>
        <begin position="163"/>
        <end position="184"/>
    </location>
</feature>
<dbReference type="EMBL" id="BDEQ01000001">
    <property type="protein sequence ID" value="GAT92239.1"/>
    <property type="molecule type" value="Genomic_DNA"/>
</dbReference>
<feature type="transmembrane region" description="Helical" evidence="10">
    <location>
        <begin position="96"/>
        <end position="117"/>
    </location>
</feature>